<proteinExistence type="predicted"/>
<sequence length="333" mass="37993">MMSRTHDNDCIESGSDVSDNDTIDVTSVMDSNKSFASSVGDYLFENGRRYHAYRPGEYALPNDEREQDRLTLVHVLFKELVNGALYRAPIVPTEMHRILDFGTGTGIWAAEMADNFPHMTIIGTDLSPIQMTTWCPPNCLFHIDDIESVWAYGPEEAFDYIHGRAMAGSVRDWESLLNEIQAHLNPGGWAELQEFEIRVRCDDGTLEHAMIIKDWLQKVNEASMRFGKQMNVVETLKQKMLDANFINVTDELIKCPIGSWPEDARLKQLGRLHLMSVMEAVEPYTLALFTRILGYSCEEAKAYMAQVRKEFLNPSHHLYVTFHFVCGQKPMDS</sequence>
<gene>
    <name evidence="2" type="ORF">Egran_02829</name>
</gene>
<dbReference type="Proteomes" id="UP000243515">
    <property type="component" value="Unassembled WGS sequence"/>
</dbReference>
<dbReference type="SUPFAM" id="SSF53335">
    <property type="entry name" value="S-adenosyl-L-methionine-dependent methyltransferases"/>
    <property type="match status" value="1"/>
</dbReference>
<protein>
    <recommendedName>
        <fullName evidence="4">Methyltransferase domain-containing protein</fullName>
    </recommendedName>
</protein>
<reference evidence="2 3" key="1">
    <citation type="journal article" date="2015" name="Environ. Microbiol.">
        <title>Metagenome sequence of Elaphomyces granulatus from sporocarp tissue reveals Ascomycota ectomycorrhizal fingerprints of genome expansion and a Proteobacteria-rich microbiome.</title>
        <authorList>
            <person name="Quandt C.A."/>
            <person name="Kohler A."/>
            <person name="Hesse C.N."/>
            <person name="Sharpton T.J."/>
            <person name="Martin F."/>
            <person name="Spatafora J.W."/>
        </authorList>
    </citation>
    <scope>NUCLEOTIDE SEQUENCE [LARGE SCALE GENOMIC DNA]</scope>
    <source>
        <strain evidence="2 3">OSC145934</strain>
    </source>
</reference>
<name>A0A232LZF7_9EURO</name>
<evidence type="ECO:0000313" key="2">
    <source>
        <dbReference type="EMBL" id="OXV09408.1"/>
    </source>
</evidence>
<dbReference type="CDD" id="cd02440">
    <property type="entry name" value="AdoMet_MTases"/>
    <property type="match status" value="1"/>
</dbReference>
<evidence type="ECO:0008006" key="4">
    <source>
        <dbReference type="Google" id="ProtNLM"/>
    </source>
</evidence>
<dbReference type="InterPro" id="IPR029063">
    <property type="entry name" value="SAM-dependent_MTases_sf"/>
</dbReference>
<feature type="region of interest" description="Disordered" evidence="1">
    <location>
        <begin position="1"/>
        <end position="22"/>
    </location>
</feature>
<dbReference type="OrthoDB" id="2013972at2759"/>
<accession>A0A232LZF7</accession>
<keyword evidence="3" id="KW-1185">Reference proteome</keyword>
<organism evidence="2 3">
    <name type="scientific">Elaphomyces granulatus</name>
    <dbReference type="NCBI Taxonomy" id="519963"/>
    <lineage>
        <taxon>Eukaryota</taxon>
        <taxon>Fungi</taxon>
        <taxon>Dikarya</taxon>
        <taxon>Ascomycota</taxon>
        <taxon>Pezizomycotina</taxon>
        <taxon>Eurotiomycetes</taxon>
        <taxon>Eurotiomycetidae</taxon>
        <taxon>Eurotiales</taxon>
        <taxon>Elaphomycetaceae</taxon>
        <taxon>Elaphomyces</taxon>
    </lineage>
</organism>
<dbReference type="AlphaFoldDB" id="A0A232LZF7"/>
<evidence type="ECO:0000256" key="1">
    <source>
        <dbReference type="SAM" id="MobiDB-lite"/>
    </source>
</evidence>
<dbReference type="GO" id="GO:0008168">
    <property type="term" value="F:methyltransferase activity"/>
    <property type="evidence" value="ECO:0007669"/>
    <property type="project" value="TreeGrafter"/>
</dbReference>
<dbReference type="PANTHER" id="PTHR43591">
    <property type="entry name" value="METHYLTRANSFERASE"/>
    <property type="match status" value="1"/>
</dbReference>
<dbReference type="PANTHER" id="PTHR43591:SF10">
    <property type="entry name" value="ABC TRANSMEMBRANE TYPE-1 DOMAIN-CONTAINING PROTEIN-RELATED"/>
    <property type="match status" value="1"/>
</dbReference>
<dbReference type="EMBL" id="NPHW01003556">
    <property type="protein sequence ID" value="OXV09408.1"/>
    <property type="molecule type" value="Genomic_DNA"/>
</dbReference>
<evidence type="ECO:0000313" key="3">
    <source>
        <dbReference type="Proteomes" id="UP000243515"/>
    </source>
</evidence>
<dbReference type="Gene3D" id="3.40.50.150">
    <property type="entry name" value="Vaccinia Virus protein VP39"/>
    <property type="match status" value="1"/>
</dbReference>
<dbReference type="Pfam" id="PF13489">
    <property type="entry name" value="Methyltransf_23"/>
    <property type="match status" value="1"/>
</dbReference>
<comment type="caution">
    <text evidence="2">The sequence shown here is derived from an EMBL/GenBank/DDBJ whole genome shotgun (WGS) entry which is preliminary data.</text>
</comment>